<sequence>MTPDGFSALLAAWMHPKAWALPIEILGSLYLAWSAARAALHLLTGPALGRQEVARLLLADGVVTSLSFKAAASLLKILEVQTWSQIGMFAAVLALRTAFKRFFGWEAEQVRRSLAQAQAEAARQLQ</sequence>
<evidence type="ECO:0000313" key="1">
    <source>
        <dbReference type="EMBL" id="MFC6591398.1"/>
    </source>
</evidence>
<dbReference type="RefSeq" id="WP_380082399.1">
    <property type="nucleotide sequence ID" value="NZ_JBHSWD010000001.1"/>
</dbReference>
<name>A0ABW1YB59_9DEIO</name>
<proteinExistence type="predicted"/>
<dbReference type="Pfam" id="PF07784">
    <property type="entry name" value="DUF1622"/>
    <property type="match status" value="1"/>
</dbReference>
<dbReference type="EMBL" id="JBHSWD010000001">
    <property type="protein sequence ID" value="MFC6591398.1"/>
    <property type="molecule type" value="Genomic_DNA"/>
</dbReference>
<organism evidence="1 2">
    <name type="scientific">Deinococcus lacus</name>
    <dbReference type="NCBI Taxonomy" id="392561"/>
    <lineage>
        <taxon>Bacteria</taxon>
        <taxon>Thermotogati</taxon>
        <taxon>Deinococcota</taxon>
        <taxon>Deinococci</taxon>
        <taxon>Deinococcales</taxon>
        <taxon>Deinococcaceae</taxon>
        <taxon>Deinococcus</taxon>
    </lineage>
</organism>
<gene>
    <name evidence="1" type="ORF">ACFP81_04810</name>
</gene>
<evidence type="ECO:0000313" key="2">
    <source>
        <dbReference type="Proteomes" id="UP001596297"/>
    </source>
</evidence>
<keyword evidence="2" id="KW-1185">Reference proteome</keyword>
<protein>
    <submittedName>
        <fullName evidence="1">DUF1622 domain-containing protein</fullName>
    </submittedName>
</protein>
<accession>A0ABW1YB59</accession>
<dbReference type="InterPro" id="IPR012427">
    <property type="entry name" value="DUF1622"/>
</dbReference>
<comment type="caution">
    <text evidence="1">The sequence shown here is derived from an EMBL/GenBank/DDBJ whole genome shotgun (WGS) entry which is preliminary data.</text>
</comment>
<reference evidence="2" key="1">
    <citation type="journal article" date="2019" name="Int. J. Syst. Evol. Microbiol.">
        <title>The Global Catalogue of Microorganisms (GCM) 10K type strain sequencing project: providing services to taxonomists for standard genome sequencing and annotation.</title>
        <authorList>
            <consortium name="The Broad Institute Genomics Platform"/>
            <consortium name="The Broad Institute Genome Sequencing Center for Infectious Disease"/>
            <person name="Wu L."/>
            <person name="Ma J."/>
        </authorList>
    </citation>
    <scope>NUCLEOTIDE SEQUENCE [LARGE SCALE GENOMIC DNA]</scope>
    <source>
        <strain evidence="2">CGMCC 1.15772</strain>
    </source>
</reference>
<dbReference type="Proteomes" id="UP001596297">
    <property type="component" value="Unassembled WGS sequence"/>
</dbReference>